<dbReference type="Gene3D" id="3.10.590.10">
    <property type="entry name" value="ph1033 like domains"/>
    <property type="match status" value="1"/>
</dbReference>
<feature type="compositionally biased region" description="Basic and acidic residues" evidence="1">
    <location>
        <begin position="889"/>
        <end position="899"/>
    </location>
</feature>
<feature type="region of interest" description="Disordered" evidence="1">
    <location>
        <begin position="601"/>
        <end position="686"/>
    </location>
</feature>
<reference evidence="3" key="1">
    <citation type="journal article" date="2020" name="Stud. Mycol.">
        <title>101 Dothideomycetes genomes: a test case for predicting lifestyles and emergence of pathogens.</title>
        <authorList>
            <person name="Haridas S."/>
            <person name="Albert R."/>
            <person name="Binder M."/>
            <person name="Bloem J."/>
            <person name="Labutti K."/>
            <person name="Salamov A."/>
            <person name="Andreopoulos B."/>
            <person name="Baker S."/>
            <person name="Barry K."/>
            <person name="Bills G."/>
            <person name="Bluhm B."/>
            <person name="Cannon C."/>
            <person name="Castanera R."/>
            <person name="Culley D."/>
            <person name="Daum C."/>
            <person name="Ezra D."/>
            <person name="Gonzalez J."/>
            <person name="Henrissat B."/>
            <person name="Kuo A."/>
            <person name="Liang C."/>
            <person name="Lipzen A."/>
            <person name="Lutzoni F."/>
            <person name="Magnuson J."/>
            <person name="Mondo S."/>
            <person name="Nolan M."/>
            <person name="Ohm R."/>
            <person name="Pangilinan J."/>
            <person name="Park H.-J."/>
            <person name="Ramirez L."/>
            <person name="Alfaro M."/>
            <person name="Sun H."/>
            <person name="Tritt A."/>
            <person name="Yoshinaga Y."/>
            <person name="Zwiers L.-H."/>
            <person name="Turgeon B."/>
            <person name="Goodwin S."/>
            <person name="Spatafora J."/>
            <person name="Crous P."/>
            <person name="Grigoriev I."/>
        </authorList>
    </citation>
    <scope>NUCLEOTIDE SEQUENCE</scope>
    <source>
        <strain evidence="3">ATCC 36951</strain>
    </source>
</reference>
<feature type="compositionally biased region" description="Polar residues" evidence="1">
    <location>
        <begin position="901"/>
        <end position="922"/>
    </location>
</feature>
<dbReference type="AlphaFoldDB" id="A0A6A6CEQ6"/>
<evidence type="ECO:0000313" key="4">
    <source>
        <dbReference type="Proteomes" id="UP000799537"/>
    </source>
</evidence>
<feature type="compositionally biased region" description="Polar residues" evidence="1">
    <location>
        <begin position="601"/>
        <end position="610"/>
    </location>
</feature>
<feature type="compositionally biased region" description="Low complexity" evidence="1">
    <location>
        <begin position="636"/>
        <end position="650"/>
    </location>
</feature>
<name>A0A6A6CEQ6_ZASCE</name>
<feature type="domain" description="YTH" evidence="2">
    <location>
        <begin position="323"/>
        <end position="461"/>
    </location>
</feature>
<dbReference type="PROSITE" id="PS50882">
    <property type="entry name" value="YTH"/>
    <property type="match status" value="1"/>
</dbReference>
<keyword evidence="4" id="KW-1185">Reference proteome</keyword>
<organism evidence="3 4">
    <name type="scientific">Zasmidium cellare ATCC 36951</name>
    <dbReference type="NCBI Taxonomy" id="1080233"/>
    <lineage>
        <taxon>Eukaryota</taxon>
        <taxon>Fungi</taxon>
        <taxon>Dikarya</taxon>
        <taxon>Ascomycota</taxon>
        <taxon>Pezizomycotina</taxon>
        <taxon>Dothideomycetes</taxon>
        <taxon>Dothideomycetidae</taxon>
        <taxon>Mycosphaerellales</taxon>
        <taxon>Mycosphaerellaceae</taxon>
        <taxon>Zasmidium</taxon>
    </lineage>
</organism>
<dbReference type="Proteomes" id="UP000799537">
    <property type="component" value="Unassembled WGS sequence"/>
</dbReference>
<feature type="region of interest" description="Disordered" evidence="1">
    <location>
        <begin position="819"/>
        <end position="922"/>
    </location>
</feature>
<feature type="compositionally biased region" description="Polar residues" evidence="1">
    <location>
        <begin position="155"/>
        <end position="167"/>
    </location>
</feature>
<feature type="compositionally biased region" description="Polar residues" evidence="1">
    <location>
        <begin position="34"/>
        <end position="51"/>
    </location>
</feature>
<dbReference type="PANTHER" id="PTHR12357">
    <property type="entry name" value="YTH YT521-B HOMOLOGY DOMAIN-CONTAINING"/>
    <property type="match status" value="1"/>
</dbReference>
<dbReference type="GeneID" id="54560788"/>
<dbReference type="RefSeq" id="XP_033665537.1">
    <property type="nucleotide sequence ID" value="XM_033807516.1"/>
</dbReference>
<accession>A0A6A6CEQ6</accession>
<feature type="compositionally biased region" description="Polar residues" evidence="1">
    <location>
        <begin position="210"/>
        <end position="220"/>
    </location>
</feature>
<proteinExistence type="predicted"/>
<feature type="compositionally biased region" description="Polar residues" evidence="1">
    <location>
        <begin position="106"/>
        <end position="133"/>
    </location>
</feature>
<gene>
    <name evidence="3" type="ORF">M409DRAFT_25042</name>
</gene>
<feature type="region of interest" description="Disordered" evidence="1">
    <location>
        <begin position="554"/>
        <end position="576"/>
    </location>
</feature>
<dbReference type="Pfam" id="PF04146">
    <property type="entry name" value="YTH"/>
    <property type="match status" value="1"/>
</dbReference>
<feature type="region of interest" description="Disordered" evidence="1">
    <location>
        <begin position="935"/>
        <end position="956"/>
    </location>
</feature>
<feature type="compositionally biased region" description="Polar residues" evidence="1">
    <location>
        <begin position="71"/>
        <end position="80"/>
    </location>
</feature>
<dbReference type="EMBL" id="ML993603">
    <property type="protein sequence ID" value="KAF2164648.1"/>
    <property type="molecule type" value="Genomic_DNA"/>
</dbReference>
<evidence type="ECO:0000256" key="1">
    <source>
        <dbReference type="SAM" id="MobiDB-lite"/>
    </source>
</evidence>
<sequence length="970" mass="104638">MSEGIDRAGSTSDASTPTSPFFYPGASDFVSKRTPATDSRTTSGQLRTAFNTMPDPRSSSRKPVRPGLPLFTSSTWSPSGDQPIRSAGIPPKSSWESFAGHRGSFNAGQSKASPTTPGFNAGTSPNPYLNSPLSGRGIASNVSGGVRGEDGRSYSKMSPGSSNIRYTQTEEYHNAPVFSPHGSTLQGSFMSRTAPLPQEPFCQPDCKAPASSSAGSNVSQWPPVPSTPNSSASSFATQTFNEQTSSDEQTSPASGSVAISDHYSKTHPEQAGSKPEVWSERQHPQGLRRALKDPQADWEEAYPNALSILTCMNPETYQMPFGTRVINIKTEYPRNILVSLRSGKYSVMEKVAERIMKVWDAREKASEKVLFLFSVNGSKKYCGVAEMSAPWEREDKIQDWEENPASNPCVGTIPVVWVFVKDVAYHQFIHIQQPNSSNPVGNMWNGMNFPSDTGREVMEAYVKAPATASILGLPRAYQENEGLPPPAIYNRRGGFNSRSHRGGRGDLRGGARGGHAMTQHWRQQANSGTNAHSAESDADLTPTAATIDGQRYSAARIGPPPKFNSSSRQAQPLRPLQQGQMFSVIVNDEGKFEVVGMDDGTQVQTSSSLPTDGVKIEPPSRPGHGGMRGVLHGARSLGSLHQSSSSTSTLRPQKEPSAPRLHPSASMVNNASAQNPGLQHNGGTSPLSATWSSFDLGQTHALRSLEAVNMLSPDGLSVFPRGEGTPTRRPSSRASRRADNAGPDSFEVSQPNANLLKARFHAIAADQYSIHAHLDQPDLSEANSRFLIAKIARVVSEKRRIQAQLVTMGVHLETMSPMARNSFSSTEPGSESSESVDDISPVRAEDGRRLRSVSKLDSPLHTMDGGKFDKTPGGSERSKRQRSNLSSDLQKKSIKDLFDSPKTNSTPAGPAWSNSPFFPKSVTSPCERRALKILTPRGSGINDSTSPMSFQSSNFPSVATAVNDEDFLDS</sequence>
<feature type="compositionally biased region" description="Low complexity" evidence="1">
    <location>
        <begin position="822"/>
        <end position="833"/>
    </location>
</feature>
<dbReference type="InterPro" id="IPR045168">
    <property type="entry name" value="YTH_prot"/>
</dbReference>
<feature type="region of interest" description="Disordered" evidence="1">
    <location>
        <begin position="1"/>
        <end position="295"/>
    </location>
</feature>
<feature type="compositionally biased region" description="Polar residues" evidence="1">
    <location>
        <begin position="181"/>
        <end position="191"/>
    </location>
</feature>
<protein>
    <recommendedName>
        <fullName evidence="2">YTH domain-containing protein</fullName>
    </recommendedName>
</protein>
<feature type="compositionally biased region" description="Polar residues" evidence="1">
    <location>
        <begin position="9"/>
        <end position="19"/>
    </location>
</feature>
<feature type="compositionally biased region" description="Polar residues" evidence="1">
    <location>
        <begin position="666"/>
        <end position="686"/>
    </location>
</feature>
<feature type="region of interest" description="Disordered" evidence="1">
    <location>
        <begin position="715"/>
        <end position="748"/>
    </location>
</feature>
<dbReference type="CDD" id="cd21134">
    <property type="entry name" value="YTH"/>
    <property type="match status" value="1"/>
</dbReference>
<feature type="compositionally biased region" description="Polar residues" evidence="1">
    <location>
        <begin position="227"/>
        <end position="254"/>
    </location>
</feature>
<evidence type="ECO:0000259" key="2">
    <source>
        <dbReference type="PROSITE" id="PS50882"/>
    </source>
</evidence>
<feature type="region of interest" description="Disordered" evidence="1">
    <location>
        <begin position="483"/>
        <end position="504"/>
    </location>
</feature>
<dbReference type="InterPro" id="IPR007275">
    <property type="entry name" value="YTH_domain"/>
</dbReference>
<dbReference type="OrthoDB" id="306690at2759"/>
<evidence type="ECO:0000313" key="3">
    <source>
        <dbReference type="EMBL" id="KAF2164648.1"/>
    </source>
</evidence>
<feature type="compositionally biased region" description="Polar residues" evidence="1">
    <location>
        <begin position="941"/>
        <end position="956"/>
    </location>
</feature>
<dbReference type="GO" id="GO:0003729">
    <property type="term" value="F:mRNA binding"/>
    <property type="evidence" value="ECO:0007669"/>
    <property type="project" value="TreeGrafter"/>
</dbReference>